<organism evidence="2">
    <name type="scientific">Strongyloides stercoralis</name>
    <name type="common">Threadworm</name>
    <dbReference type="NCBI Taxonomy" id="6248"/>
    <lineage>
        <taxon>Eukaryota</taxon>
        <taxon>Metazoa</taxon>
        <taxon>Ecdysozoa</taxon>
        <taxon>Nematoda</taxon>
        <taxon>Chromadorea</taxon>
        <taxon>Rhabditida</taxon>
        <taxon>Tylenchina</taxon>
        <taxon>Panagrolaimomorpha</taxon>
        <taxon>Strongyloidoidea</taxon>
        <taxon>Strongyloididae</taxon>
        <taxon>Strongyloides</taxon>
    </lineage>
</organism>
<evidence type="ECO:0000256" key="1">
    <source>
        <dbReference type="SAM" id="Phobius"/>
    </source>
</evidence>
<accession>A0A0K0EMF9</accession>
<evidence type="ECO:0000313" key="2">
    <source>
        <dbReference type="WBParaSite" id="SSTP_0001064800.1"/>
    </source>
</evidence>
<dbReference type="WBParaSite" id="SSTP_0001064800.1">
    <property type="protein sequence ID" value="SSTP_0001064800.1"/>
    <property type="gene ID" value="SSTP_0001064800"/>
</dbReference>
<keyword evidence="1" id="KW-1133">Transmembrane helix</keyword>
<keyword evidence="1" id="KW-0812">Transmembrane</keyword>
<keyword evidence="1" id="KW-0472">Membrane</keyword>
<sequence>MCDEEDNKDNLKVFTPNKKKFSFNYEYYFKVYTWEFNGKTFNTEVYLSDGAILTMKNVRYIEVPLDENCRKVSTIYNKDEFNCLDKYGMEFYFCPFDKVEKHLYYFISYNGTNSIAKVNRYNKCNLEQCDIGFHLHKQNTDSDKLKKGGTIDYALYIALKVKPDEPILFTGVKIYKNAFPLVPCPYINWIPKLANSSFVPSSYVNENTMKLMFDFDKHILVPAYMLTQQLTFICGNIKQLYMHDVSVGFQFTEDDEETNPSIVKAYNDVIICDKKDISNYQLFGYLENAYNIDSDVPIMKYLKNDYKFYSGQKIYSYDGGKIFAERILAMQSKKSSPQGNIFVKSSKPHEIYYYKPACYGTILDKSAVLKPKVSNIVQKESDKMVFKITNQGVNAGNKISCHAVVEDDYNGRFSDFYVKRYKTKIQRVKDSKGQPVNESKAFEIPIIDDADKFYGTYKCELENPGSVKLISEKEFVILPGEVLIHKNDIYLSNNDKDALRCDLKSAENLTLYELRVRFDNGRNFKYSYFKKEESNEIFKLEKDYVTYNLPSFNDLKNGIVISCLFGLPGGKNSMYETTYYLKNDIVVSKPVIDSSSNSKNSENSENSKMFIIIGCAVGVLVVLVIIIAIIIVILKKKKTTSLQEAKTPLKNTAPFKNTAPLKNTTQLKNTAQFKNTQKKKQVILQLNQCLLKILLTLTKIRKIGL</sequence>
<proteinExistence type="predicted"/>
<feature type="transmembrane region" description="Helical" evidence="1">
    <location>
        <begin position="609"/>
        <end position="634"/>
    </location>
</feature>
<name>A0A0K0EMF9_STRER</name>
<dbReference type="AlphaFoldDB" id="A0A0K0EMF9"/>
<protein>
    <submittedName>
        <fullName evidence="2">Ig-like domain-containing protein</fullName>
    </submittedName>
</protein>
<reference evidence="2" key="1">
    <citation type="submission" date="2015-08" db="UniProtKB">
        <authorList>
            <consortium name="WormBaseParasite"/>
        </authorList>
    </citation>
    <scope>IDENTIFICATION</scope>
</reference>